<accession>A0A5N6W271</accession>
<evidence type="ECO:0000313" key="1">
    <source>
        <dbReference type="EMBL" id="KAE8314875.1"/>
    </source>
</evidence>
<dbReference type="EMBL" id="ML738315">
    <property type="protein sequence ID" value="KAE8314875.1"/>
    <property type="molecule type" value="Genomic_DNA"/>
</dbReference>
<sequence>MLLFAAALSTSLSWLNLISVLLNRVMTRTRLRWCGLCTQGSRQPLSIFFVLSLSSGLFS</sequence>
<gene>
    <name evidence="1" type="ORF">BDV41DRAFT_532155</name>
</gene>
<reference evidence="2" key="1">
    <citation type="submission" date="2019-04" db="EMBL/GenBank/DDBJ databases">
        <title>Friends and foes A comparative genomics studyof 23 Aspergillus species from section Flavi.</title>
        <authorList>
            <consortium name="DOE Joint Genome Institute"/>
            <person name="Kjaerbolling I."/>
            <person name="Vesth T."/>
            <person name="Frisvad J.C."/>
            <person name="Nybo J.L."/>
            <person name="Theobald S."/>
            <person name="Kildgaard S."/>
            <person name="Isbrandt T."/>
            <person name="Kuo A."/>
            <person name="Sato A."/>
            <person name="Lyhne E.K."/>
            <person name="Kogle M.E."/>
            <person name="Wiebenga A."/>
            <person name="Kun R.S."/>
            <person name="Lubbers R.J."/>
            <person name="Makela M.R."/>
            <person name="Barry K."/>
            <person name="Chovatia M."/>
            <person name="Clum A."/>
            <person name="Daum C."/>
            <person name="Haridas S."/>
            <person name="He G."/>
            <person name="LaButti K."/>
            <person name="Lipzen A."/>
            <person name="Mondo S."/>
            <person name="Riley R."/>
            <person name="Salamov A."/>
            <person name="Simmons B.A."/>
            <person name="Magnuson J.K."/>
            <person name="Henrissat B."/>
            <person name="Mortensen U.H."/>
            <person name="Larsen T.O."/>
            <person name="Devries R.P."/>
            <person name="Grigoriev I.V."/>
            <person name="Machida M."/>
            <person name="Baker S.E."/>
            <person name="Andersen M.R."/>
        </authorList>
    </citation>
    <scope>NUCLEOTIDE SEQUENCE [LARGE SCALE GENOMIC DNA]</scope>
    <source>
        <strain evidence="2">CBS 130015</strain>
    </source>
</reference>
<dbReference type="Proteomes" id="UP000325433">
    <property type="component" value="Unassembled WGS sequence"/>
</dbReference>
<organism evidence="1 2">
    <name type="scientific">Aspergillus transmontanensis</name>
    <dbReference type="NCBI Taxonomy" id="1034304"/>
    <lineage>
        <taxon>Eukaryota</taxon>
        <taxon>Fungi</taxon>
        <taxon>Dikarya</taxon>
        <taxon>Ascomycota</taxon>
        <taxon>Pezizomycotina</taxon>
        <taxon>Eurotiomycetes</taxon>
        <taxon>Eurotiomycetidae</taxon>
        <taxon>Eurotiales</taxon>
        <taxon>Aspergillaceae</taxon>
        <taxon>Aspergillus</taxon>
        <taxon>Aspergillus subgen. Circumdati</taxon>
    </lineage>
</organism>
<protein>
    <submittedName>
        <fullName evidence="1">Uncharacterized protein</fullName>
    </submittedName>
</protein>
<dbReference type="AlphaFoldDB" id="A0A5N6W271"/>
<evidence type="ECO:0000313" key="2">
    <source>
        <dbReference type="Proteomes" id="UP000325433"/>
    </source>
</evidence>
<proteinExistence type="predicted"/>
<name>A0A5N6W271_9EURO</name>
<keyword evidence="2" id="KW-1185">Reference proteome</keyword>